<comment type="caution">
    <text evidence="3">The sequence shown here is derived from an EMBL/GenBank/DDBJ whole genome shotgun (WGS) entry which is preliminary data.</text>
</comment>
<dbReference type="PANTHER" id="PTHR38043">
    <property type="entry name" value="PROTEIN HEMX"/>
    <property type="match status" value="1"/>
</dbReference>
<evidence type="ECO:0008006" key="5">
    <source>
        <dbReference type="Google" id="ProtNLM"/>
    </source>
</evidence>
<feature type="region of interest" description="Disordered" evidence="1">
    <location>
        <begin position="374"/>
        <end position="397"/>
    </location>
</feature>
<protein>
    <recommendedName>
        <fullName evidence="5">Heme biosynthesis operon protein HemX</fullName>
    </recommendedName>
</protein>
<evidence type="ECO:0000313" key="3">
    <source>
        <dbReference type="EMBL" id="THU05407.1"/>
    </source>
</evidence>
<dbReference type="EMBL" id="STFG01000001">
    <property type="protein sequence ID" value="THU05407.1"/>
    <property type="molecule type" value="Genomic_DNA"/>
</dbReference>
<dbReference type="AlphaFoldDB" id="A0A4S8FDM2"/>
<keyword evidence="2" id="KW-1133">Transmembrane helix</keyword>
<keyword evidence="2" id="KW-0812">Transmembrane</keyword>
<dbReference type="PANTHER" id="PTHR38043:SF1">
    <property type="entry name" value="PROTEIN HEMX"/>
    <property type="match status" value="1"/>
</dbReference>
<keyword evidence="2" id="KW-0472">Membrane</keyword>
<gene>
    <name evidence="3" type="ORF">E9531_02385</name>
</gene>
<dbReference type="RefSeq" id="WP_136572116.1">
    <property type="nucleotide sequence ID" value="NZ_STFG01000001.1"/>
</dbReference>
<evidence type="ECO:0000313" key="4">
    <source>
        <dbReference type="Proteomes" id="UP000308917"/>
    </source>
</evidence>
<accession>A0A4S8FDM2</accession>
<organism evidence="3 4">
    <name type="scientific">Lampropedia puyangensis</name>
    <dbReference type="NCBI Taxonomy" id="1330072"/>
    <lineage>
        <taxon>Bacteria</taxon>
        <taxon>Pseudomonadati</taxon>
        <taxon>Pseudomonadota</taxon>
        <taxon>Betaproteobacteria</taxon>
        <taxon>Burkholderiales</taxon>
        <taxon>Comamonadaceae</taxon>
        <taxon>Lampropedia</taxon>
    </lineage>
</organism>
<evidence type="ECO:0000256" key="1">
    <source>
        <dbReference type="SAM" id="MobiDB-lite"/>
    </source>
</evidence>
<feature type="transmembrane region" description="Helical" evidence="2">
    <location>
        <begin position="6"/>
        <end position="23"/>
    </location>
</feature>
<feature type="region of interest" description="Disordered" evidence="1">
    <location>
        <begin position="190"/>
        <end position="229"/>
    </location>
</feature>
<evidence type="ECO:0000256" key="2">
    <source>
        <dbReference type="SAM" id="Phobius"/>
    </source>
</evidence>
<reference evidence="3 4" key="1">
    <citation type="journal article" date="2015" name="Antonie Van Leeuwenhoek">
        <title>Lampropedia puyangensis sp. nov., isolated from symptomatic bark of Populus ? euramericana canker and emended description of Lampropedia hyalina (Ehrenberg 1832) Lee et al. 2004.</title>
        <authorList>
            <person name="Li Y."/>
            <person name="Wang T."/>
            <person name="Piao C.G."/>
            <person name="Wang L.F."/>
            <person name="Tian G.Z."/>
            <person name="Zhu T.H."/>
            <person name="Guo M.W."/>
        </authorList>
    </citation>
    <scope>NUCLEOTIDE SEQUENCE [LARGE SCALE GENOMIC DNA]</scope>
    <source>
        <strain evidence="3 4">2-bin</strain>
    </source>
</reference>
<dbReference type="Proteomes" id="UP000308917">
    <property type="component" value="Unassembled WGS sequence"/>
</dbReference>
<feature type="compositionally biased region" description="Polar residues" evidence="1">
    <location>
        <begin position="374"/>
        <end position="386"/>
    </location>
</feature>
<name>A0A4S8FDM2_9BURK</name>
<keyword evidence="4" id="KW-1185">Reference proteome</keyword>
<dbReference type="OrthoDB" id="9787650at2"/>
<proteinExistence type="predicted"/>
<dbReference type="Pfam" id="PF04375">
    <property type="entry name" value="HemX"/>
    <property type="match status" value="1"/>
</dbReference>
<sequence length="397" mass="42832">MLFPIWGAWLLVAIAVLGLLLAYSQWRRLNHIQTQLGVQTTQIQAQAIEAKTLSEQAQALARDASTRSSLSEARVNEYTLQRSHIEQMAFELSRTRDETMLIDMEASLRLSQQQAQLTGLADPLVAALRNAAQRLDRAEQPRLTPIRSAIEQDLSRLTSAAVTDTAGLLGRIDTLLLQLEQIPLANAVGGTSSAQNAPSPAIETAPTDSESASNISVPPDNVEATPLPDDRNTVAVQADDRGWLGVLFDNFSSLVRVQRIDYPEAALLTAEQAFFLRENMRLQLMNARMGLLARQSSSARADLASAQALLLKYFDLTSARTQQALRTLQQLQNHILSVQAPAITDTLNAIAAAHAVRQVTTQPANTTNAASVVGGNSANTGTSAAINTPAAASQERD</sequence>
<dbReference type="InterPro" id="IPR007470">
    <property type="entry name" value="HemX"/>
</dbReference>
<feature type="compositionally biased region" description="Polar residues" evidence="1">
    <location>
        <begin position="206"/>
        <end position="216"/>
    </location>
</feature>